<feature type="compositionally biased region" description="Acidic residues" evidence="4">
    <location>
        <begin position="162"/>
        <end position="175"/>
    </location>
</feature>
<dbReference type="PANTHER" id="PTHR44688:SF16">
    <property type="entry name" value="DNA-BINDING TRANSCRIPTIONAL ACTIVATOR DEVR_DOSR"/>
    <property type="match status" value="1"/>
</dbReference>
<evidence type="ECO:0000256" key="4">
    <source>
        <dbReference type="SAM" id="MobiDB-lite"/>
    </source>
</evidence>
<reference evidence="6 7" key="1">
    <citation type="submission" date="2020-04" db="EMBL/GenBank/DDBJ databases">
        <authorList>
            <person name="De Canck E."/>
        </authorList>
    </citation>
    <scope>NUCLEOTIDE SEQUENCE [LARGE SCALE GENOMIC DNA]</scope>
    <source>
        <strain evidence="6 7">LMG 3458</strain>
    </source>
</reference>
<dbReference type="GO" id="GO:0003677">
    <property type="term" value="F:DNA binding"/>
    <property type="evidence" value="ECO:0007669"/>
    <property type="project" value="UniProtKB-KW"/>
</dbReference>
<dbReference type="InterPro" id="IPR036388">
    <property type="entry name" value="WH-like_DNA-bd_sf"/>
</dbReference>
<dbReference type="AlphaFoldDB" id="A0A6S7A0Q1"/>
<dbReference type="PRINTS" id="PR00038">
    <property type="entry name" value="HTHLUXR"/>
</dbReference>
<dbReference type="Proteomes" id="UP000494111">
    <property type="component" value="Unassembled WGS sequence"/>
</dbReference>
<feature type="region of interest" description="Disordered" evidence="4">
    <location>
        <begin position="132"/>
        <end position="185"/>
    </location>
</feature>
<gene>
    <name evidence="6" type="ORF">LMG3458_02378</name>
</gene>
<proteinExistence type="predicted"/>
<dbReference type="InterPro" id="IPR000792">
    <property type="entry name" value="Tscrpt_reg_LuxR_C"/>
</dbReference>
<protein>
    <recommendedName>
        <fullName evidence="5">HTH luxR-type domain-containing protein</fullName>
    </recommendedName>
</protein>
<evidence type="ECO:0000313" key="6">
    <source>
        <dbReference type="EMBL" id="CAB3695827.1"/>
    </source>
</evidence>
<keyword evidence="2" id="KW-0238">DNA-binding</keyword>
<dbReference type="PROSITE" id="PS00622">
    <property type="entry name" value="HTH_LUXR_1"/>
    <property type="match status" value="1"/>
</dbReference>
<keyword evidence="3" id="KW-0804">Transcription</keyword>
<evidence type="ECO:0000256" key="3">
    <source>
        <dbReference type="ARBA" id="ARBA00023163"/>
    </source>
</evidence>
<feature type="domain" description="HTH luxR-type" evidence="5">
    <location>
        <begin position="8"/>
        <end position="73"/>
    </location>
</feature>
<sequence length="185" mass="19399">MQTPRPDLDAVLSALTPRERQIVAYVAAGRPNKVIAIDLGISLRTVESHRARIFTKLRARNAMQLACRLCAHGRSGASPVLGITREDPLAPSLPPRPGSLSRPLHQASPEFPHGWAAAQSAAYQLHEPQDATAGYATRPAPAAVDTEAGGTKGAGIDAGGMDADDAENGDAENGDAEPGHFPEPF</sequence>
<dbReference type="SMART" id="SM00421">
    <property type="entry name" value="HTH_LUXR"/>
    <property type="match status" value="1"/>
</dbReference>
<dbReference type="CDD" id="cd06170">
    <property type="entry name" value="LuxR_C_like"/>
    <property type="match status" value="1"/>
</dbReference>
<evidence type="ECO:0000256" key="2">
    <source>
        <dbReference type="ARBA" id="ARBA00023125"/>
    </source>
</evidence>
<dbReference type="Gene3D" id="1.10.10.10">
    <property type="entry name" value="Winged helix-like DNA-binding domain superfamily/Winged helix DNA-binding domain"/>
    <property type="match status" value="1"/>
</dbReference>
<name>A0A6S7A0Q1_9BURK</name>
<evidence type="ECO:0000313" key="7">
    <source>
        <dbReference type="Proteomes" id="UP000494111"/>
    </source>
</evidence>
<evidence type="ECO:0000256" key="1">
    <source>
        <dbReference type="ARBA" id="ARBA00023015"/>
    </source>
</evidence>
<organism evidence="6 7">
    <name type="scientific">Achromobacter deleyi</name>
    <dbReference type="NCBI Taxonomy" id="1353891"/>
    <lineage>
        <taxon>Bacteria</taxon>
        <taxon>Pseudomonadati</taxon>
        <taxon>Pseudomonadota</taxon>
        <taxon>Betaproteobacteria</taxon>
        <taxon>Burkholderiales</taxon>
        <taxon>Alcaligenaceae</taxon>
        <taxon>Achromobacter</taxon>
    </lineage>
</organism>
<dbReference type="SUPFAM" id="SSF46894">
    <property type="entry name" value="C-terminal effector domain of the bipartite response regulators"/>
    <property type="match status" value="1"/>
</dbReference>
<accession>A0A6S7A0Q1</accession>
<dbReference type="Pfam" id="PF00196">
    <property type="entry name" value="GerE"/>
    <property type="match status" value="1"/>
</dbReference>
<dbReference type="InterPro" id="IPR016032">
    <property type="entry name" value="Sig_transdc_resp-reg_C-effctor"/>
</dbReference>
<dbReference type="RefSeq" id="WP_281360852.1">
    <property type="nucleotide sequence ID" value="NZ_CADIJO010000006.1"/>
</dbReference>
<dbReference type="EMBL" id="CADIJO010000006">
    <property type="protein sequence ID" value="CAB3695827.1"/>
    <property type="molecule type" value="Genomic_DNA"/>
</dbReference>
<keyword evidence="1" id="KW-0805">Transcription regulation</keyword>
<evidence type="ECO:0000259" key="5">
    <source>
        <dbReference type="PROSITE" id="PS50043"/>
    </source>
</evidence>
<dbReference type="PANTHER" id="PTHR44688">
    <property type="entry name" value="DNA-BINDING TRANSCRIPTIONAL ACTIVATOR DEVR_DOSR"/>
    <property type="match status" value="1"/>
</dbReference>
<dbReference type="PROSITE" id="PS50043">
    <property type="entry name" value="HTH_LUXR_2"/>
    <property type="match status" value="1"/>
</dbReference>
<dbReference type="GO" id="GO:0006355">
    <property type="term" value="P:regulation of DNA-templated transcription"/>
    <property type="evidence" value="ECO:0007669"/>
    <property type="project" value="InterPro"/>
</dbReference>